<dbReference type="RefSeq" id="WP_215822188.1">
    <property type="nucleotide sequence ID" value="NZ_JAGSOY010000118.1"/>
</dbReference>
<evidence type="ECO:0000256" key="1">
    <source>
        <dbReference type="SAM" id="Phobius"/>
    </source>
</evidence>
<dbReference type="Proteomes" id="UP000690515">
    <property type="component" value="Unassembled WGS sequence"/>
</dbReference>
<gene>
    <name evidence="2" type="ORF">KCG35_22930</name>
</gene>
<name>A0ABS5ZJD7_9GAMM</name>
<comment type="caution">
    <text evidence="2">The sequence shown here is derived from an EMBL/GenBank/DDBJ whole genome shotgun (WGS) entry which is preliminary data.</text>
</comment>
<feature type="transmembrane region" description="Helical" evidence="1">
    <location>
        <begin position="30"/>
        <end position="49"/>
    </location>
</feature>
<proteinExistence type="predicted"/>
<evidence type="ECO:0000313" key="3">
    <source>
        <dbReference type="Proteomes" id="UP000690515"/>
    </source>
</evidence>
<feature type="transmembrane region" description="Helical" evidence="1">
    <location>
        <begin position="7"/>
        <end position="24"/>
    </location>
</feature>
<dbReference type="EMBL" id="JAGSOY010000118">
    <property type="protein sequence ID" value="MBU2713913.1"/>
    <property type="molecule type" value="Genomic_DNA"/>
</dbReference>
<keyword evidence="1" id="KW-1133">Transmembrane helix</keyword>
<organism evidence="2 3">
    <name type="scientific">Zooshikella harenae</name>
    <dbReference type="NCBI Taxonomy" id="2827238"/>
    <lineage>
        <taxon>Bacteria</taxon>
        <taxon>Pseudomonadati</taxon>
        <taxon>Pseudomonadota</taxon>
        <taxon>Gammaproteobacteria</taxon>
        <taxon>Oceanospirillales</taxon>
        <taxon>Zooshikellaceae</taxon>
        <taxon>Zooshikella</taxon>
    </lineage>
</organism>
<reference evidence="2 3" key="1">
    <citation type="submission" date="2021-04" db="EMBL/GenBank/DDBJ databases">
        <authorList>
            <person name="Pira H."/>
            <person name="Risdian C."/>
            <person name="Wink J."/>
        </authorList>
    </citation>
    <scope>NUCLEOTIDE SEQUENCE [LARGE SCALE GENOMIC DNA]</scope>
    <source>
        <strain evidence="2 3">WH53</strain>
    </source>
</reference>
<keyword evidence="1" id="KW-0812">Transmembrane</keyword>
<sequence>MRFNRSVTFGVLVGLCLILVGAVLASQNYISWALACVGAFILAINLINVKALKQTSEPSAISHASLKNSVFSS</sequence>
<protein>
    <submittedName>
        <fullName evidence="2">Uncharacterized protein</fullName>
    </submittedName>
</protein>
<evidence type="ECO:0000313" key="2">
    <source>
        <dbReference type="EMBL" id="MBU2713913.1"/>
    </source>
</evidence>
<keyword evidence="3" id="KW-1185">Reference proteome</keyword>
<accession>A0ABS5ZJD7</accession>
<keyword evidence="1" id="KW-0472">Membrane</keyword>